<dbReference type="InterPro" id="IPR028082">
    <property type="entry name" value="Peripla_BP_I"/>
</dbReference>
<dbReference type="Pfam" id="PF00356">
    <property type="entry name" value="LacI"/>
    <property type="match status" value="1"/>
</dbReference>
<dbReference type="GO" id="GO:0003700">
    <property type="term" value="F:DNA-binding transcription factor activity"/>
    <property type="evidence" value="ECO:0007669"/>
    <property type="project" value="TreeGrafter"/>
</dbReference>
<dbReference type="InterPro" id="IPR046335">
    <property type="entry name" value="LacI/GalR-like_sensor"/>
</dbReference>
<dbReference type="EMBL" id="CP025611">
    <property type="protein sequence ID" value="AUN29011.1"/>
    <property type="molecule type" value="Genomic_DNA"/>
</dbReference>
<dbReference type="KEGG" id="ncb:C0V82_01170"/>
<proteinExistence type="predicted"/>
<sequence>MANSDDHDNAAGGMRRKSAVTVHDVAKLAGVSPMTVSRVVNGTKVREPLRKKVDAAIRQLNYVPNIAARVARSGSMRIGVLFNNPRSGNLGDFLMGAFQQSGRDGSQLVIEPVAAHPTPVDAVRKLVSTGVDGVILPPPLCDSLEALDLLWQADIAALSFATADPRSHSSAVLVDDFEGARAIVRHLLTLGHRDIAFVRGNPSHSPALRREEGFRAAMAQAGQVIRPDWVVQGDFSYRSGLEVGRRLLAGGGPRPTAIFSSNDDMAAAIMAIALGMGLRVPGDVSIAGFDDTPIASLMWPQLTTVHQPIAEMASKAVEILTDFIKERRTGAVPAVRHHVAPFALRERESTGPASPR</sequence>
<dbReference type="Pfam" id="PF13377">
    <property type="entry name" value="Peripla_BP_3"/>
    <property type="match status" value="1"/>
</dbReference>
<dbReference type="Gene3D" id="3.40.50.2300">
    <property type="match status" value="2"/>
</dbReference>
<dbReference type="PROSITE" id="PS50932">
    <property type="entry name" value="HTH_LACI_2"/>
    <property type="match status" value="1"/>
</dbReference>
<dbReference type="SUPFAM" id="SSF47413">
    <property type="entry name" value="lambda repressor-like DNA-binding domains"/>
    <property type="match status" value="1"/>
</dbReference>
<dbReference type="RefSeq" id="WP_102110761.1">
    <property type="nucleotide sequence ID" value="NZ_BMGN01000004.1"/>
</dbReference>
<dbReference type="CDD" id="cd01545">
    <property type="entry name" value="PBP1_SalR"/>
    <property type="match status" value="1"/>
</dbReference>
<dbReference type="SUPFAM" id="SSF53822">
    <property type="entry name" value="Periplasmic binding protein-like I"/>
    <property type="match status" value="1"/>
</dbReference>
<dbReference type="PANTHER" id="PTHR30146">
    <property type="entry name" value="LACI-RELATED TRANSCRIPTIONAL REPRESSOR"/>
    <property type="match status" value="1"/>
</dbReference>
<dbReference type="Proteomes" id="UP000234752">
    <property type="component" value="Chromosome eg_1"/>
</dbReference>
<dbReference type="InterPro" id="IPR000843">
    <property type="entry name" value="HTH_LacI"/>
</dbReference>
<dbReference type="PROSITE" id="PS00356">
    <property type="entry name" value="HTH_LACI_1"/>
    <property type="match status" value="1"/>
</dbReference>
<gene>
    <name evidence="1" type="ORF">C0V82_01170</name>
</gene>
<accession>A0A2K9N796</accession>
<organism evidence="1 2">
    <name type="scientific">Niveispirillum cyanobacteriorum</name>
    <dbReference type="NCBI Taxonomy" id="1612173"/>
    <lineage>
        <taxon>Bacteria</taxon>
        <taxon>Pseudomonadati</taxon>
        <taxon>Pseudomonadota</taxon>
        <taxon>Alphaproteobacteria</taxon>
        <taxon>Rhodospirillales</taxon>
        <taxon>Azospirillaceae</taxon>
        <taxon>Niveispirillum</taxon>
    </lineage>
</organism>
<keyword evidence="2" id="KW-1185">Reference proteome</keyword>
<dbReference type="GO" id="GO:0000976">
    <property type="term" value="F:transcription cis-regulatory region binding"/>
    <property type="evidence" value="ECO:0007669"/>
    <property type="project" value="TreeGrafter"/>
</dbReference>
<evidence type="ECO:0000313" key="2">
    <source>
        <dbReference type="Proteomes" id="UP000234752"/>
    </source>
</evidence>
<dbReference type="InterPro" id="IPR010982">
    <property type="entry name" value="Lambda_DNA-bd_dom_sf"/>
</dbReference>
<name>A0A2K9N796_9PROT</name>
<dbReference type="PRINTS" id="PR00036">
    <property type="entry name" value="HTHLACI"/>
</dbReference>
<dbReference type="PANTHER" id="PTHR30146:SF153">
    <property type="entry name" value="LACTOSE OPERON REPRESSOR"/>
    <property type="match status" value="1"/>
</dbReference>
<dbReference type="CDD" id="cd01392">
    <property type="entry name" value="HTH_LacI"/>
    <property type="match status" value="1"/>
</dbReference>
<evidence type="ECO:0000313" key="1">
    <source>
        <dbReference type="EMBL" id="AUN29011.1"/>
    </source>
</evidence>
<dbReference type="OrthoDB" id="128688at2"/>
<dbReference type="AlphaFoldDB" id="A0A2K9N796"/>
<dbReference type="Gene3D" id="1.10.260.40">
    <property type="entry name" value="lambda repressor-like DNA-binding domains"/>
    <property type="match status" value="1"/>
</dbReference>
<dbReference type="SMART" id="SM00354">
    <property type="entry name" value="HTH_LACI"/>
    <property type="match status" value="1"/>
</dbReference>
<reference evidence="1 2" key="1">
    <citation type="submission" date="2017-12" db="EMBL/GenBank/DDBJ databases">
        <title>Genomes of bacteria within cyanobacterial aggregates.</title>
        <authorList>
            <person name="Cai H."/>
        </authorList>
    </citation>
    <scope>NUCLEOTIDE SEQUENCE [LARGE SCALE GENOMIC DNA]</scope>
    <source>
        <strain evidence="1 2">TH16</strain>
    </source>
</reference>
<protein>
    <submittedName>
        <fullName evidence="1">LacI family transcriptional regulator</fullName>
    </submittedName>
</protein>